<protein>
    <submittedName>
        <fullName evidence="2">Uncharacterized protein</fullName>
    </submittedName>
</protein>
<feature type="transmembrane region" description="Helical" evidence="1">
    <location>
        <begin position="7"/>
        <end position="26"/>
    </location>
</feature>
<evidence type="ECO:0000313" key="3">
    <source>
        <dbReference type="Proteomes" id="UP000261080"/>
    </source>
</evidence>
<evidence type="ECO:0000256" key="1">
    <source>
        <dbReference type="SAM" id="Phobius"/>
    </source>
</evidence>
<keyword evidence="3" id="KW-1185">Reference proteome</keyword>
<accession>A0A3E3JZV3</accession>
<name>A0A3E3JZV3_9FIRM</name>
<keyword evidence="1" id="KW-0812">Transmembrane</keyword>
<comment type="caution">
    <text evidence="2">The sequence shown here is derived from an EMBL/GenBank/DDBJ whole genome shotgun (WGS) entry which is preliminary data.</text>
</comment>
<gene>
    <name evidence="2" type="ORF">DW016_13170</name>
</gene>
<dbReference type="RefSeq" id="WP_024734045.1">
    <property type="nucleotide sequence ID" value="NZ_CALBAT010000024.1"/>
</dbReference>
<dbReference type="Proteomes" id="UP000261080">
    <property type="component" value="Unassembled WGS sequence"/>
</dbReference>
<keyword evidence="1" id="KW-1133">Transmembrane helix</keyword>
<dbReference type="GeneID" id="97194456"/>
<proteinExistence type="predicted"/>
<organism evidence="2 3">
    <name type="scientific">Sellimonas intestinalis</name>
    <dbReference type="NCBI Taxonomy" id="1653434"/>
    <lineage>
        <taxon>Bacteria</taxon>
        <taxon>Bacillati</taxon>
        <taxon>Bacillota</taxon>
        <taxon>Clostridia</taxon>
        <taxon>Lachnospirales</taxon>
        <taxon>Lachnospiraceae</taxon>
        <taxon>Sellimonas</taxon>
    </lineage>
</organism>
<dbReference type="OrthoDB" id="1761263at2"/>
<sequence length="833" mass="93621">MRKKAIHAGILASVFVVAMILFGYAVNRNHIDLTADIGNASLPRVSFVYNSYKINTLVGYTSELEMATLRDQITPVIDGKVQMQIQENDKEVRSVAYEVYSIDGKKKMYSQDLELSEDKAQIEIPQKLLEEGERFLKVTLRFDDGRASYYTRIADASKWNLDRCMAYVKNFFDKERNKEAAAELQPALEPNSQSDNQTYQTVTIHSDFEHVTWGSLQPEVIGDVQWQIKEANSMYMSVMLTYQVDCVGEEKDTKDRYNVNEFFRVRYSENKQMYLLDYNRTMNQLFDGGAGDVDENGVLLGVTDSDVDYLVNKEGTVVSFVQERQLWNYNKESDELSLVFSYADGENPQNGYDQHKVQLVSIDKDGSTTFTVSGYVNRGSHEGEVGVSVYFYDINKNSVEEKVFIPSTKSYPVLANDPGKLLYYSHSSGKLYVMQEGTLYEVDLVHNTRTTLVTNLEEGQYVSSEDGHLLAYQKEGSINQATRIEVLNLSTGKGYQVDAGAEESIRPLGFIRNDFVFGTARSGDSGTTASGETVLPMYRLEIRNQNNETVKEYQTENVFILDVVFEHDMATLKRAVKNGDFYAYTSSDYITNNEEREESSITLETYTSELKGREMRITCEDGVEDSSPKLLKPQLTIAQDQMTLSFDSVSRKGTYYVYGYGKLQGIYQNAGYAVKRAAEFNGVAVTARLANVYESGNRPYAYEISDLKDTTVREGESTLEACMRMILATAGNEIDFREELAEGESILDFVNGEVAGEALELTDCKTEDVLYLIGQGTPVAALTGNGNTLLLTGYGRTSVRYLNPASGEEDTVTFEEMDRMVSASGNTFVGYTQ</sequence>
<keyword evidence="1" id="KW-0472">Membrane</keyword>
<dbReference type="AlphaFoldDB" id="A0A3E3JZV3"/>
<dbReference type="SUPFAM" id="SSF82171">
    <property type="entry name" value="DPP6 N-terminal domain-like"/>
    <property type="match status" value="1"/>
</dbReference>
<evidence type="ECO:0000313" key="2">
    <source>
        <dbReference type="EMBL" id="RGE85460.1"/>
    </source>
</evidence>
<reference evidence="2 3" key="1">
    <citation type="submission" date="2018-08" db="EMBL/GenBank/DDBJ databases">
        <title>A genome reference for cultivated species of the human gut microbiota.</title>
        <authorList>
            <person name="Zou Y."/>
            <person name="Xue W."/>
            <person name="Luo G."/>
        </authorList>
    </citation>
    <scope>NUCLEOTIDE SEQUENCE [LARGE SCALE GENOMIC DNA]</scope>
    <source>
        <strain evidence="2 3">AF37-2AT</strain>
    </source>
</reference>
<dbReference type="EMBL" id="QVLX01000008">
    <property type="protein sequence ID" value="RGE85460.1"/>
    <property type="molecule type" value="Genomic_DNA"/>
</dbReference>